<comment type="caution">
    <text evidence="1">The sequence shown here is derived from an EMBL/GenBank/DDBJ whole genome shotgun (WGS) entry which is preliminary data.</text>
</comment>
<dbReference type="AlphaFoldDB" id="A0A444X0U3"/>
<gene>
    <name evidence="1" type="ORF">Ahy_B10g101943</name>
</gene>
<accession>A0A444X0U3</accession>
<keyword evidence="2" id="KW-1185">Reference proteome</keyword>
<dbReference type="Proteomes" id="UP000289738">
    <property type="component" value="Chromosome B10"/>
</dbReference>
<organism evidence="1 2">
    <name type="scientific">Arachis hypogaea</name>
    <name type="common">Peanut</name>
    <dbReference type="NCBI Taxonomy" id="3818"/>
    <lineage>
        <taxon>Eukaryota</taxon>
        <taxon>Viridiplantae</taxon>
        <taxon>Streptophyta</taxon>
        <taxon>Embryophyta</taxon>
        <taxon>Tracheophyta</taxon>
        <taxon>Spermatophyta</taxon>
        <taxon>Magnoliopsida</taxon>
        <taxon>eudicotyledons</taxon>
        <taxon>Gunneridae</taxon>
        <taxon>Pentapetalae</taxon>
        <taxon>rosids</taxon>
        <taxon>fabids</taxon>
        <taxon>Fabales</taxon>
        <taxon>Fabaceae</taxon>
        <taxon>Papilionoideae</taxon>
        <taxon>50 kb inversion clade</taxon>
        <taxon>dalbergioids sensu lato</taxon>
        <taxon>Dalbergieae</taxon>
        <taxon>Pterocarpus clade</taxon>
        <taxon>Arachis</taxon>
    </lineage>
</organism>
<evidence type="ECO:0000313" key="1">
    <source>
        <dbReference type="EMBL" id="RYQ83289.1"/>
    </source>
</evidence>
<protein>
    <submittedName>
        <fullName evidence="1">Uncharacterized protein</fullName>
    </submittedName>
</protein>
<reference evidence="1 2" key="1">
    <citation type="submission" date="2019-01" db="EMBL/GenBank/DDBJ databases">
        <title>Sequencing of cultivated peanut Arachis hypogaea provides insights into genome evolution and oil improvement.</title>
        <authorList>
            <person name="Chen X."/>
        </authorList>
    </citation>
    <scope>NUCLEOTIDE SEQUENCE [LARGE SCALE GENOMIC DNA]</scope>
    <source>
        <strain evidence="2">cv. Fuhuasheng</strain>
        <tissue evidence="1">Leaves</tissue>
    </source>
</reference>
<dbReference type="EMBL" id="SDMP01000020">
    <property type="protein sequence ID" value="RYQ83289.1"/>
    <property type="molecule type" value="Genomic_DNA"/>
</dbReference>
<name>A0A444X0U3_ARAHY</name>
<evidence type="ECO:0000313" key="2">
    <source>
        <dbReference type="Proteomes" id="UP000289738"/>
    </source>
</evidence>
<proteinExistence type="predicted"/>
<sequence length="146" mass="15729">MFYYHRQFSEVRTPELLAKLVDVVYSLGGSNRNSQSLAMPACSNSMSLGVSSSVLVITHEAILIASPSFIADLNCSHDGEIDDTRPLGELAIAMAEGGVLDGVKNVLHDNDNDDVESVTIADDSDDDIIGTTPVMGQRYTEYRSSS</sequence>